<keyword evidence="2" id="KW-0808">Transferase</keyword>
<evidence type="ECO:0000256" key="5">
    <source>
        <dbReference type="ARBA" id="ARBA00022759"/>
    </source>
</evidence>
<dbReference type="SUPFAM" id="SSF50630">
    <property type="entry name" value="Acid proteases"/>
    <property type="match status" value="1"/>
</dbReference>
<reference evidence="12 13" key="1">
    <citation type="journal article" date="2024" name="Nat. Commun.">
        <title>Phylogenomics reveals the evolutionary origins of lichenization in chlorophyte algae.</title>
        <authorList>
            <person name="Puginier C."/>
            <person name="Libourel C."/>
            <person name="Otte J."/>
            <person name="Skaloud P."/>
            <person name="Haon M."/>
            <person name="Grisel S."/>
            <person name="Petersen M."/>
            <person name="Berrin J.G."/>
            <person name="Delaux P.M."/>
            <person name="Dal Grande F."/>
            <person name="Keller J."/>
        </authorList>
    </citation>
    <scope>NUCLEOTIDE SEQUENCE [LARGE SCALE GENOMIC DNA]</scope>
    <source>
        <strain evidence="12 13">SAG 2036</strain>
    </source>
</reference>
<keyword evidence="13" id="KW-1185">Reference proteome</keyword>
<feature type="region of interest" description="Disordered" evidence="9">
    <location>
        <begin position="1"/>
        <end position="63"/>
    </location>
</feature>
<evidence type="ECO:0000256" key="6">
    <source>
        <dbReference type="ARBA" id="ARBA00022801"/>
    </source>
</evidence>
<evidence type="ECO:0000259" key="10">
    <source>
        <dbReference type="PROSITE" id="PS50878"/>
    </source>
</evidence>
<dbReference type="InterPro" id="IPR043502">
    <property type="entry name" value="DNA/RNA_pol_sf"/>
</dbReference>
<feature type="domain" description="Integrase catalytic" evidence="11">
    <location>
        <begin position="1445"/>
        <end position="1605"/>
    </location>
</feature>
<evidence type="ECO:0000256" key="9">
    <source>
        <dbReference type="SAM" id="MobiDB-lite"/>
    </source>
</evidence>
<dbReference type="Gene3D" id="3.10.10.10">
    <property type="entry name" value="HIV Type 1 Reverse Transcriptase, subunit A, domain 1"/>
    <property type="match status" value="1"/>
</dbReference>
<dbReference type="Pfam" id="PF05869">
    <property type="entry name" value="Dam"/>
    <property type="match status" value="1"/>
</dbReference>
<feature type="region of interest" description="Disordered" evidence="9">
    <location>
        <begin position="1265"/>
        <end position="1319"/>
    </location>
</feature>
<evidence type="ECO:0000313" key="13">
    <source>
        <dbReference type="Proteomes" id="UP001465755"/>
    </source>
</evidence>
<dbReference type="Pfam" id="PF03732">
    <property type="entry name" value="Retrotrans_gag"/>
    <property type="match status" value="1"/>
</dbReference>
<dbReference type="Gene3D" id="2.40.70.10">
    <property type="entry name" value="Acid Proteases"/>
    <property type="match status" value="1"/>
</dbReference>
<dbReference type="PANTHER" id="PTHR37984">
    <property type="entry name" value="PROTEIN CBG26694"/>
    <property type="match status" value="1"/>
</dbReference>
<feature type="region of interest" description="Disordered" evidence="9">
    <location>
        <begin position="591"/>
        <end position="674"/>
    </location>
</feature>
<feature type="region of interest" description="Disordered" evidence="9">
    <location>
        <begin position="847"/>
        <end position="866"/>
    </location>
</feature>
<comment type="caution">
    <text evidence="12">The sequence shown here is derived from an EMBL/GenBank/DDBJ whole genome shotgun (WGS) entry which is preliminary data.</text>
</comment>
<feature type="compositionally biased region" description="Basic residues" evidence="9">
    <location>
        <begin position="432"/>
        <end position="445"/>
    </location>
</feature>
<dbReference type="GO" id="GO:0003677">
    <property type="term" value="F:DNA binding"/>
    <property type="evidence" value="ECO:0007669"/>
    <property type="project" value="InterPro"/>
</dbReference>
<dbReference type="InterPro" id="IPR036397">
    <property type="entry name" value="RNaseH_sf"/>
</dbReference>
<keyword evidence="5" id="KW-0255">Endonuclease</keyword>
<dbReference type="PANTHER" id="PTHR37984:SF5">
    <property type="entry name" value="PROTEIN NYNRIN-LIKE"/>
    <property type="match status" value="1"/>
</dbReference>
<evidence type="ECO:0000256" key="2">
    <source>
        <dbReference type="ARBA" id="ARBA00022679"/>
    </source>
</evidence>
<feature type="compositionally biased region" description="Polar residues" evidence="9">
    <location>
        <begin position="350"/>
        <end position="370"/>
    </location>
</feature>
<evidence type="ECO:0000256" key="7">
    <source>
        <dbReference type="ARBA" id="ARBA00022918"/>
    </source>
</evidence>
<keyword evidence="8" id="KW-0511">Multifunctional enzyme</keyword>
<dbReference type="InterPro" id="IPR050951">
    <property type="entry name" value="Retrovirus_Pol_polyprotein"/>
</dbReference>
<evidence type="ECO:0000256" key="8">
    <source>
        <dbReference type="ARBA" id="ARBA00023268"/>
    </source>
</evidence>
<feature type="region of interest" description="Disordered" evidence="9">
    <location>
        <begin position="348"/>
        <end position="481"/>
    </location>
</feature>
<dbReference type="EMBL" id="JALJOQ010000085">
    <property type="protein sequence ID" value="KAK9800185.1"/>
    <property type="molecule type" value="Genomic_DNA"/>
</dbReference>
<evidence type="ECO:0000313" key="12">
    <source>
        <dbReference type="EMBL" id="KAK9800185.1"/>
    </source>
</evidence>
<dbReference type="InterPro" id="IPR043128">
    <property type="entry name" value="Rev_trsase/Diguanyl_cyclase"/>
</dbReference>
<keyword evidence="6" id="KW-0378">Hydrolase</keyword>
<dbReference type="CDD" id="cd00303">
    <property type="entry name" value="retropepsin_like"/>
    <property type="match status" value="1"/>
</dbReference>
<dbReference type="GO" id="GO:0009007">
    <property type="term" value="F:site-specific DNA-methyltransferase (adenine-specific) activity"/>
    <property type="evidence" value="ECO:0007669"/>
    <property type="project" value="InterPro"/>
</dbReference>
<organism evidence="12 13">
    <name type="scientific">Symbiochloris irregularis</name>
    <dbReference type="NCBI Taxonomy" id="706552"/>
    <lineage>
        <taxon>Eukaryota</taxon>
        <taxon>Viridiplantae</taxon>
        <taxon>Chlorophyta</taxon>
        <taxon>core chlorophytes</taxon>
        <taxon>Trebouxiophyceae</taxon>
        <taxon>Trebouxiales</taxon>
        <taxon>Trebouxiaceae</taxon>
        <taxon>Symbiochloris</taxon>
    </lineage>
</organism>
<dbReference type="FunFam" id="3.10.10.10:FF:000007">
    <property type="entry name" value="Retrovirus-related Pol polyprotein from transposon 17.6-like Protein"/>
    <property type="match status" value="1"/>
</dbReference>
<dbReference type="Pfam" id="PF00078">
    <property type="entry name" value="RVT_1"/>
    <property type="match status" value="1"/>
</dbReference>
<feature type="compositionally biased region" description="Basic and acidic residues" evidence="9">
    <location>
        <begin position="457"/>
        <end position="469"/>
    </location>
</feature>
<dbReference type="GO" id="GO:0004519">
    <property type="term" value="F:endonuclease activity"/>
    <property type="evidence" value="ECO:0007669"/>
    <property type="project" value="UniProtKB-KW"/>
</dbReference>
<protein>
    <recommendedName>
        <fullName evidence="14">Reverse transcriptase</fullName>
    </recommendedName>
</protein>
<feature type="compositionally biased region" description="Basic and acidic residues" evidence="9">
    <location>
        <begin position="404"/>
        <end position="418"/>
    </location>
</feature>
<feature type="region of interest" description="Disordered" evidence="9">
    <location>
        <begin position="156"/>
        <end position="183"/>
    </location>
</feature>
<dbReference type="InterPro" id="IPR021109">
    <property type="entry name" value="Peptidase_aspartic_dom_sf"/>
</dbReference>
<keyword evidence="7" id="KW-0695">RNA-directed DNA polymerase</keyword>
<evidence type="ECO:0000259" key="11">
    <source>
        <dbReference type="PROSITE" id="PS50994"/>
    </source>
</evidence>
<evidence type="ECO:0000256" key="3">
    <source>
        <dbReference type="ARBA" id="ARBA00022695"/>
    </source>
</evidence>
<feature type="domain" description="Reverse transcriptase" evidence="10">
    <location>
        <begin position="957"/>
        <end position="1136"/>
    </location>
</feature>
<dbReference type="Pfam" id="PF17921">
    <property type="entry name" value="Integrase_H2C2"/>
    <property type="match status" value="1"/>
</dbReference>
<dbReference type="InterPro" id="IPR041577">
    <property type="entry name" value="RT_RNaseH_2"/>
</dbReference>
<proteinExistence type="predicted"/>
<dbReference type="Proteomes" id="UP001465755">
    <property type="component" value="Unassembled WGS sequence"/>
</dbReference>
<dbReference type="GO" id="GO:0009307">
    <property type="term" value="P:DNA restriction-modification system"/>
    <property type="evidence" value="ECO:0007669"/>
    <property type="project" value="InterPro"/>
</dbReference>
<dbReference type="FunFam" id="3.30.70.270:FF:000020">
    <property type="entry name" value="Transposon Tf2-6 polyprotein-like Protein"/>
    <property type="match status" value="1"/>
</dbReference>
<dbReference type="FunFam" id="1.10.340.70:FF:000001">
    <property type="entry name" value="Retrovirus-related Pol polyprotein from transposon gypsy-like Protein"/>
    <property type="match status" value="1"/>
</dbReference>
<dbReference type="InterPro" id="IPR041588">
    <property type="entry name" value="Integrase_H2C2"/>
</dbReference>
<gene>
    <name evidence="12" type="ORF">WJX73_005436</name>
</gene>
<accession>A0AAW1NWC5</accession>
<dbReference type="GO" id="GO:0006508">
    <property type="term" value="P:proteolysis"/>
    <property type="evidence" value="ECO:0007669"/>
    <property type="project" value="UniProtKB-KW"/>
</dbReference>
<dbReference type="SUPFAM" id="SSF53098">
    <property type="entry name" value="Ribonuclease H-like"/>
    <property type="match status" value="1"/>
</dbReference>
<dbReference type="SUPFAM" id="SSF56672">
    <property type="entry name" value="DNA/RNA polymerases"/>
    <property type="match status" value="1"/>
</dbReference>
<dbReference type="PROSITE" id="PS50878">
    <property type="entry name" value="RT_POL"/>
    <property type="match status" value="1"/>
</dbReference>
<dbReference type="InterPro" id="IPR005162">
    <property type="entry name" value="Retrotrans_gag_dom"/>
</dbReference>
<evidence type="ECO:0000256" key="1">
    <source>
        <dbReference type="ARBA" id="ARBA00022670"/>
    </source>
</evidence>
<dbReference type="InterPro" id="IPR008593">
    <property type="entry name" value="Dam_MeTrfase"/>
</dbReference>
<dbReference type="Gene3D" id="3.30.420.10">
    <property type="entry name" value="Ribonuclease H-like superfamily/Ribonuclease H"/>
    <property type="match status" value="1"/>
</dbReference>
<keyword evidence="3" id="KW-0548">Nucleotidyltransferase</keyword>
<keyword evidence="1" id="KW-0645">Protease</keyword>
<evidence type="ECO:0008006" key="14">
    <source>
        <dbReference type="Google" id="ProtNLM"/>
    </source>
</evidence>
<feature type="compositionally biased region" description="Pro residues" evidence="9">
    <location>
        <begin position="167"/>
        <end position="180"/>
    </location>
</feature>
<evidence type="ECO:0000256" key="4">
    <source>
        <dbReference type="ARBA" id="ARBA00022722"/>
    </source>
</evidence>
<dbReference type="Gene3D" id="3.30.70.270">
    <property type="match status" value="2"/>
</dbReference>
<dbReference type="GO" id="GO:0015074">
    <property type="term" value="P:DNA integration"/>
    <property type="evidence" value="ECO:0007669"/>
    <property type="project" value="InterPro"/>
</dbReference>
<keyword evidence="4" id="KW-0540">Nuclease</keyword>
<dbReference type="Gene3D" id="1.10.340.70">
    <property type="match status" value="1"/>
</dbReference>
<dbReference type="Pfam" id="PF08284">
    <property type="entry name" value="RVP_2"/>
    <property type="match status" value="1"/>
</dbReference>
<feature type="compositionally biased region" description="Basic and acidic residues" evidence="9">
    <location>
        <begin position="632"/>
        <end position="649"/>
    </location>
</feature>
<dbReference type="InterPro" id="IPR012337">
    <property type="entry name" value="RNaseH-like_sf"/>
</dbReference>
<dbReference type="InterPro" id="IPR001584">
    <property type="entry name" value="Integrase_cat-core"/>
</dbReference>
<dbReference type="Pfam" id="PF17919">
    <property type="entry name" value="RT_RNaseH_2"/>
    <property type="match status" value="1"/>
</dbReference>
<dbReference type="PROSITE" id="PS50994">
    <property type="entry name" value="INTEGRASE"/>
    <property type="match status" value="1"/>
</dbReference>
<dbReference type="InterPro" id="IPR000477">
    <property type="entry name" value="RT_dom"/>
</dbReference>
<dbReference type="GO" id="GO:0008233">
    <property type="term" value="F:peptidase activity"/>
    <property type="evidence" value="ECO:0007669"/>
    <property type="project" value="UniProtKB-KW"/>
</dbReference>
<name>A0AAW1NWC5_9CHLO</name>
<dbReference type="CDD" id="cd01647">
    <property type="entry name" value="RT_LTR"/>
    <property type="match status" value="1"/>
</dbReference>
<sequence length="1744" mass="194331">MSGTSGTPFLDGGEQEAAEMRAAQEMAGGEGAGNLPPPQEQPSTSTPYLDAARGYTGESGDDIPTTTRVLEIVTGVVNDAIARLFAHGNIPESGEREQLRQGINAVGGAAVDAGTTAQAAGQTAQAAGQAATHAQGMAQQAAGIATQAAQTAARTAATGGVQLGTASPPPSNIKPPPPPRYKGAGTEPRILEWCHKAEQFLRASGHLDTEMGVFHVASYLDGEAATWWRLQTAKMNDGTATRITKWADLEPELKRRFAEVNRQTAVRDQFSAIRQTTSVTDYINRFRAIVVELPEVDEGMRVYQFLKGLKPNIQANTRTHKPATLEIAMDIADEADKAVYQAHSGGFRAGTSNNYQPRAQTDTHTNTNRPNAIRRPGWGNGCQEGKPTCGDSDPAEETFPDVTGQHRDRQDVSSDRRPVQMAAISRMYERKTPKRRGRPPKARKQRKEEIAQPTPRIESDRTRAAEEARQQSAPGPRDPEDWMYQRERFLELDNEFGPFSLDAAANPNGDNAQCKAFCSKEDSFLGKELRGETIWANFPYARADEFLTHYLGEKAKDPTLAGMFVLPKWTGTTWWSKVQHMQQVRQHAAGERIFTAPPQGARNKERRNLGPTPWPVCVFWDPPRENGPPPKAKLDEDPRVETDPLRDEDPQPDNPEPPTQPTASEQHTHHEDERPYAAMGRKLLIVDGRVDKHPAKILIDGGAQADLISRQFVEKYRISARLDHSIGSVEMAGGQVQDASVMTQPTVQMEQWSASVDLHATEIPGYDVILGKPWLTAWNPTVNWRTNELNVEDGERSVRIKARAQPARRTHRSTPSIQLISQVKFRRLQRRSRGDVFVGMVTEVAPPSASGDCKANTAPQASHGAARTADLLSVGDQAGTQVEEGAAKTAKTPLAARIEKLADEFPDVFEEPTGLPPERDIEHTIDLEPGSRPSCQPSRRLSPQENEEAIKQITGFLEKAHVRPSSSPFAAPILFASKKDGGLRMCIDYRALNKMTVKDKYPMPRADDLFDELLHARVFTKLDLRSGYHQIRMREEDIQKTAFRTRFGHYEFTVMPFGLTNAPATFQRMMNNVLSDFLGKFVVVYRDDILIFSRSEEEHKDHVRRVMQRLREHNLKCGRSKCAFGLTEVEYLGHIVTDRGVKMDQKKVDAVKQWPIPRTKPELRSFLGLAGYYRKFIKHYAQRVHPMSELLKDAVEFTWGEPQQKAFEDLQTAMTSAPVLAIPDPSLPYEVYTDSSAFGVVRWVEFLQAYDCKVDYVPGERNMADALSRRPDMQEATTESNDQLRSDPAQSGGAPGTARAHGAIQGVKPSQGASGATSEGDSVINLMHISVLEPDSSFLDLVKQASVADAYPSRDRMLTSRNGLYYLGTRLYVPPSLRRHVVEELHSSAYGGHFGTDKTIDAITRRFFWPHIKRTVRKFVRECLACQRSKPRSGKAFGLLQPIPIPDRPWEQVTLDLVTDLPTTPTGHDAILVVVDRLSKMVHFVPTTKTVTAEGTARLFKDHVFKYHGLPEVIIGDRDVRWSGQFWSAVFRSLGTKIRLSTAYHPQTDGQTERANRTMEEILRSYVHPLADDWEARLGDAEFSYNNSTQASTGRSPFYTAYGFHPRMVGPNAATLELPPKVRVHPTVNVSRLKAYHGRLGPNGRPVELRQRTVAEHIIIEDDEHAREPLGEIEHIKACRPVFQTRSRNKLLRREFLVSFKGSEAQDDSWIGEAALQEAGKLATAARLLARGAIPIVQEAYRRR</sequence>
<dbReference type="GO" id="GO:0003964">
    <property type="term" value="F:RNA-directed DNA polymerase activity"/>
    <property type="evidence" value="ECO:0007669"/>
    <property type="project" value="UniProtKB-KW"/>
</dbReference>